<reference evidence="3" key="1">
    <citation type="journal article" date="2019" name="Int. J. Syst. Evol. Microbiol.">
        <title>The Global Catalogue of Microorganisms (GCM) 10K type strain sequencing project: providing services to taxonomists for standard genome sequencing and annotation.</title>
        <authorList>
            <consortium name="The Broad Institute Genomics Platform"/>
            <consortium name="The Broad Institute Genome Sequencing Center for Infectious Disease"/>
            <person name="Wu L."/>
            <person name="Ma J."/>
        </authorList>
    </citation>
    <scope>NUCLEOTIDE SEQUENCE [LARGE SCALE GENOMIC DNA]</scope>
    <source>
        <strain evidence="3">KCTC 62192</strain>
    </source>
</reference>
<evidence type="ECO:0000313" key="2">
    <source>
        <dbReference type="EMBL" id="MFC2966504.1"/>
    </source>
</evidence>
<organism evidence="2 3">
    <name type="scientific">Acidimangrovimonas pyrenivorans</name>
    <dbReference type="NCBI Taxonomy" id="2030798"/>
    <lineage>
        <taxon>Bacteria</taxon>
        <taxon>Pseudomonadati</taxon>
        <taxon>Pseudomonadota</taxon>
        <taxon>Alphaproteobacteria</taxon>
        <taxon>Rhodobacterales</taxon>
        <taxon>Paracoccaceae</taxon>
        <taxon>Acidimangrovimonas</taxon>
    </lineage>
</organism>
<sequence length="57" mass="5914">MHKLILIYSVLAPAVISQCVLLALVIGFTTLTPYLAAAGLGLALSAPLSWYASRALG</sequence>
<dbReference type="EMBL" id="JBHRSK010000001">
    <property type="protein sequence ID" value="MFC2966504.1"/>
    <property type="molecule type" value="Genomic_DNA"/>
</dbReference>
<dbReference type="Proteomes" id="UP001595443">
    <property type="component" value="Unassembled WGS sequence"/>
</dbReference>
<dbReference type="RefSeq" id="WP_377830678.1">
    <property type="nucleotide sequence ID" value="NZ_JBHRSK010000001.1"/>
</dbReference>
<keyword evidence="1" id="KW-0472">Membrane</keyword>
<proteinExistence type="predicted"/>
<keyword evidence="1" id="KW-0812">Transmembrane</keyword>
<protein>
    <submittedName>
        <fullName evidence="2">Uncharacterized protein</fullName>
    </submittedName>
</protein>
<gene>
    <name evidence="2" type="ORF">ACFOES_00205</name>
</gene>
<comment type="caution">
    <text evidence="2">The sequence shown here is derived from an EMBL/GenBank/DDBJ whole genome shotgun (WGS) entry which is preliminary data.</text>
</comment>
<feature type="transmembrane region" description="Helical" evidence="1">
    <location>
        <begin position="5"/>
        <end position="28"/>
    </location>
</feature>
<name>A0ABV7AB36_9RHOB</name>
<accession>A0ABV7AB36</accession>
<keyword evidence="3" id="KW-1185">Reference proteome</keyword>
<keyword evidence="1" id="KW-1133">Transmembrane helix</keyword>
<feature type="transmembrane region" description="Helical" evidence="1">
    <location>
        <begin position="34"/>
        <end position="52"/>
    </location>
</feature>
<evidence type="ECO:0000256" key="1">
    <source>
        <dbReference type="SAM" id="Phobius"/>
    </source>
</evidence>
<evidence type="ECO:0000313" key="3">
    <source>
        <dbReference type="Proteomes" id="UP001595443"/>
    </source>
</evidence>